<evidence type="ECO:0000313" key="12">
    <source>
        <dbReference type="EMBL" id="QAR32144.1"/>
    </source>
</evidence>
<dbReference type="PANTHER" id="PTHR11601">
    <property type="entry name" value="CYSTEINE DESULFURYLASE FAMILY MEMBER"/>
    <property type="match status" value="1"/>
</dbReference>
<evidence type="ECO:0000256" key="8">
    <source>
        <dbReference type="ARBA" id="ARBA00023004"/>
    </source>
</evidence>
<dbReference type="InterPro" id="IPR016454">
    <property type="entry name" value="Cysteine_dSase"/>
</dbReference>
<dbReference type="InterPro" id="IPR015424">
    <property type="entry name" value="PyrdxlP-dep_Trfase"/>
</dbReference>
<dbReference type="GO" id="GO:0051536">
    <property type="term" value="F:iron-sulfur cluster binding"/>
    <property type="evidence" value="ECO:0007669"/>
    <property type="project" value="UniProtKB-KW"/>
</dbReference>
<dbReference type="FunFam" id="3.40.640.10:FF:000084">
    <property type="entry name" value="IscS-like cysteine desulfurase"/>
    <property type="match status" value="1"/>
</dbReference>
<dbReference type="SUPFAM" id="SSF53383">
    <property type="entry name" value="PLP-dependent transferases"/>
    <property type="match status" value="1"/>
</dbReference>
<dbReference type="Proteomes" id="UP000287502">
    <property type="component" value="Chromosome"/>
</dbReference>
<dbReference type="PIRSF" id="PIRSF005572">
    <property type="entry name" value="NifS"/>
    <property type="match status" value="1"/>
</dbReference>
<evidence type="ECO:0000256" key="3">
    <source>
        <dbReference type="ARBA" id="ARBA00006490"/>
    </source>
</evidence>
<dbReference type="InterPro" id="IPR015421">
    <property type="entry name" value="PyrdxlP-dep_Trfase_major"/>
</dbReference>
<evidence type="ECO:0000256" key="9">
    <source>
        <dbReference type="ARBA" id="ARBA00023014"/>
    </source>
</evidence>
<dbReference type="EMBL" id="CP035108">
    <property type="protein sequence ID" value="QAR32144.1"/>
    <property type="molecule type" value="Genomic_DNA"/>
</dbReference>
<sequence>MPIYLDYSATTPVDRRVYEAMIPFLTEKYANPSSIHILGREVREDVENARAVVASYIKCEPHEIVFTASGTSSDNLAIKGMAEALKHKGKHIITTSIEHKAVLETCKSLQKAGFEVTYLPVSKSGVISVDDFRKALRPDTILVSVMLVNNEVGTVQPVKEIASIARERGIIVHTDAVQAVGKLSTDVSELGVQLMSFSGHKFNAPKGIGILYIDENLKDLIIPIVCGGSQEYGLRAGTENVANIAAVAKALEILAAEGEEEVKRVRRFRDMFEQEILARVPDTYINGAGADRVCSVSNIAFRYIEGEALMVYASEVCCSTGSACTSDSVDASHVLYAMNADPVDMHGSLRFSFGRFTTEEEVKAAVEMICTSANKLRAMSPLG</sequence>
<comment type="similarity">
    <text evidence="3">Belongs to the class-V pyridoxal-phosphate-dependent aminotransferase family. NifS/IscS subfamily.</text>
</comment>
<organism evidence="12 13">
    <name type="scientific">Geovibrio thiophilus</name>
    <dbReference type="NCBI Taxonomy" id="139438"/>
    <lineage>
        <taxon>Bacteria</taxon>
        <taxon>Pseudomonadati</taxon>
        <taxon>Deferribacterota</taxon>
        <taxon>Deferribacteres</taxon>
        <taxon>Deferribacterales</taxon>
        <taxon>Geovibrionaceae</taxon>
        <taxon>Geovibrio</taxon>
    </lineage>
</organism>
<keyword evidence="6" id="KW-0479">Metal-binding</keyword>
<evidence type="ECO:0000256" key="10">
    <source>
        <dbReference type="ARBA" id="ARBA00050776"/>
    </source>
</evidence>
<dbReference type="GO" id="GO:0046872">
    <property type="term" value="F:metal ion binding"/>
    <property type="evidence" value="ECO:0007669"/>
    <property type="project" value="UniProtKB-KW"/>
</dbReference>
<feature type="domain" description="Aminotransferase class V" evidence="11">
    <location>
        <begin position="3"/>
        <end position="364"/>
    </location>
</feature>
<dbReference type="GO" id="GO:0031071">
    <property type="term" value="F:cysteine desulfurase activity"/>
    <property type="evidence" value="ECO:0007669"/>
    <property type="project" value="UniProtKB-EC"/>
</dbReference>
<dbReference type="PANTHER" id="PTHR11601:SF34">
    <property type="entry name" value="CYSTEINE DESULFURASE"/>
    <property type="match status" value="1"/>
</dbReference>
<keyword evidence="5" id="KW-0808">Transferase</keyword>
<dbReference type="AlphaFoldDB" id="A0A410JVD8"/>
<name>A0A410JVD8_9BACT</name>
<comment type="cofactor">
    <cofactor evidence="1">
        <name>pyridoxal 5'-phosphate</name>
        <dbReference type="ChEBI" id="CHEBI:597326"/>
    </cofactor>
</comment>
<evidence type="ECO:0000256" key="2">
    <source>
        <dbReference type="ARBA" id="ARBA00003120"/>
    </source>
</evidence>
<proteinExistence type="inferred from homology"/>
<keyword evidence="7" id="KW-0663">Pyridoxal phosphate</keyword>
<dbReference type="InterPro" id="IPR000192">
    <property type="entry name" value="Aminotrans_V_dom"/>
</dbReference>
<keyword evidence="13" id="KW-1185">Reference proteome</keyword>
<evidence type="ECO:0000256" key="1">
    <source>
        <dbReference type="ARBA" id="ARBA00001933"/>
    </source>
</evidence>
<dbReference type="OrthoDB" id="9808002at2"/>
<evidence type="ECO:0000256" key="4">
    <source>
        <dbReference type="ARBA" id="ARBA00012239"/>
    </source>
</evidence>
<comment type="function">
    <text evidence="2">Catalyzes the removal of elemental sulfur atoms from cysteine to produce alanine. Seems to participate in the biosynthesis of the nitrogenase metalloclusters by providing the inorganic sulfur required for the Fe-S core formation.</text>
</comment>
<evidence type="ECO:0000256" key="7">
    <source>
        <dbReference type="ARBA" id="ARBA00022898"/>
    </source>
</evidence>
<dbReference type="Gene3D" id="3.90.1150.10">
    <property type="entry name" value="Aspartate Aminotransferase, domain 1"/>
    <property type="match status" value="1"/>
</dbReference>
<reference evidence="12 13" key="1">
    <citation type="submission" date="2019-01" db="EMBL/GenBank/DDBJ databases">
        <title>Geovibrio thiophilus DSM 11263, complete genome.</title>
        <authorList>
            <person name="Spring S."/>
            <person name="Bunk B."/>
            <person name="Sproer C."/>
        </authorList>
    </citation>
    <scope>NUCLEOTIDE SEQUENCE [LARGE SCALE GENOMIC DNA]</scope>
    <source>
        <strain evidence="12 13">DSM 11263</strain>
    </source>
</reference>
<gene>
    <name evidence="12" type="ORF">EP073_01640</name>
</gene>
<keyword evidence="9" id="KW-0411">Iron-sulfur</keyword>
<evidence type="ECO:0000256" key="5">
    <source>
        <dbReference type="ARBA" id="ARBA00022679"/>
    </source>
</evidence>
<dbReference type="Gene3D" id="3.40.640.10">
    <property type="entry name" value="Type I PLP-dependent aspartate aminotransferase-like (Major domain)"/>
    <property type="match status" value="1"/>
</dbReference>
<protein>
    <recommendedName>
        <fullName evidence="4">cysteine desulfurase</fullName>
        <ecNumber evidence="4">2.8.1.7</ecNumber>
    </recommendedName>
</protein>
<evidence type="ECO:0000259" key="11">
    <source>
        <dbReference type="Pfam" id="PF00266"/>
    </source>
</evidence>
<evidence type="ECO:0000256" key="6">
    <source>
        <dbReference type="ARBA" id="ARBA00022723"/>
    </source>
</evidence>
<dbReference type="KEGG" id="gtl:EP073_01640"/>
<accession>A0A410JVD8</accession>
<comment type="catalytic activity">
    <reaction evidence="10">
        <text>(sulfur carrier)-H + L-cysteine = (sulfur carrier)-SH + L-alanine</text>
        <dbReference type="Rhea" id="RHEA:43892"/>
        <dbReference type="Rhea" id="RHEA-COMP:14737"/>
        <dbReference type="Rhea" id="RHEA-COMP:14739"/>
        <dbReference type="ChEBI" id="CHEBI:29917"/>
        <dbReference type="ChEBI" id="CHEBI:35235"/>
        <dbReference type="ChEBI" id="CHEBI:57972"/>
        <dbReference type="ChEBI" id="CHEBI:64428"/>
        <dbReference type="EC" id="2.8.1.7"/>
    </reaction>
</comment>
<keyword evidence="8" id="KW-0408">Iron</keyword>
<evidence type="ECO:0000313" key="13">
    <source>
        <dbReference type="Proteomes" id="UP000287502"/>
    </source>
</evidence>
<dbReference type="EC" id="2.8.1.7" evidence="4"/>
<dbReference type="RefSeq" id="WP_128465431.1">
    <property type="nucleotide sequence ID" value="NZ_CP035108.1"/>
</dbReference>
<dbReference type="Pfam" id="PF00266">
    <property type="entry name" value="Aminotran_5"/>
    <property type="match status" value="1"/>
</dbReference>
<dbReference type="InterPro" id="IPR015422">
    <property type="entry name" value="PyrdxlP-dep_Trfase_small"/>
</dbReference>